<accession>A0A919K3S3</accession>
<dbReference type="InterPro" id="IPR049457">
    <property type="entry name" value="Emfourin"/>
</dbReference>
<protein>
    <submittedName>
        <fullName evidence="1">Uncharacterized protein</fullName>
    </submittedName>
</protein>
<reference evidence="1" key="1">
    <citation type="submission" date="2021-01" db="EMBL/GenBank/DDBJ databases">
        <title>Whole genome shotgun sequence of Actinoplanes rishiriensis NBRC 108556.</title>
        <authorList>
            <person name="Komaki H."/>
            <person name="Tamura T."/>
        </authorList>
    </citation>
    <scope>NUCLEOTIDE SEQUENCE</scope>
    <source>
        <strain evidence="1">NBRC 108556</strain>
    </source>
</reference>
<dbReference type="Proteomes" id="UP000636960">
    <property type="component" value="Unassembled WGS sequence"/>
</dbReference>
<dbReference type="EMBL" id="BOMV01000062">
    <property type="protein sequence ID" value="GIE98440.1"/>
    <property type="molecule type" value="Genomic_DNA"/>
</dbReference>
<dbReference type="AlphaFoldDB" id="A0A919K3S3"/>
<keyword evidence="2" id="KW-1185">Reference proteome</keyword>
<dbReference type="RefSeq" id="WP_203785470.1">
    <property type="nucleotide sequence ID" value="NZ_BOMV01000062.1"/>
</dbReference>
<evidence type="ECO:0000313" key="1">
    <source>
        <dbReference type="EMBL" id="GIE98440.1"/>
    </source>
</evidence>
<sequence>MTDRVRAELHRSGGFAGRAVHVRADSTQLPPADAARLVQLIEAIDLGRLGTARPPLPAGADLMSYELTIERGGRRWHGSVADPAVPAELRPLIEFLTTLP</sequence>
<name>A0A919K3S3_9ACTN</name>
<proteinExistence type="predicted"/>
<gene>
    <name evidence="1" type="ORF">Ari01nite_59050</name>
</gene>
<evidence type="ECO:0000313" key="2">
    <source>
        <dbReference type="Proteomes" id="UP000636960"/>
    </source>
</evidence>
<comment type="caution">
    <text evidence="1">The sequence shown here is derived from an EMBL/GenBank/DDBJ whole genome shotgun (WGS) entry which is preliminary data.</text>
</comment>
<dbReference type="Pfam" id="PF20242">
    <property type="entry name" value="Emfourin"/>
    <property type="match status" value="1"/>
</dbReference>
<organism evidence="1 2">
    <name type="scientific">Paractinoplanes rishiriensis</name>
    <dbReference type="NCBI Taxonomy" id="1050105"/>
    <lineage>
        <taxon>Bacteria</taxon>
        <taxon>Bacillati</taxon>
        <taxon>Actinomycetota</taxon>
        <taxon>Actinomycetes</taxon>
        <taxon>Micromonosporales</taxon>
        <taxon>Micromonosporaceae</taxon>
        <taxon>Paractinoplanes</taxon>
    </lineage>
</organism>